<evidence type="ECO:0000256" key="1">
    <source>
        <dbReference type="ARBA" id="ARBA00001964"/>
    </source>
</evidence>
<dbReference type="Pfam" id="PF22613">
    <property type="entry name" value="Transketolase_C_1"/>
    <property type="match status" value="1"/>
</dbReference>
<evidence type="ECO:0000259" key="12">
    <source>
        <dbReference type="Pfam" id="PF22613"/>
    </source>
</evidence>
<evidence type="ECO:0000256" key="7">
    <source>
        <dbReference type="ARBA" id="ARBA00023317"/>
    </source>
</evidence>
<dbReference type="Gene3D" id="3.40.50.970">
    <property type="match status" value="2"/>
</dbReference>
<dbReference type="NCBIfam" id="TIGR00759">
    <property type="entry name" value="aceE"/>
    <property type="match status" value="1"/>
</dbReference>
<dbReference type="InterPro" id="IPR009014">
    <property type="entry name" value="Transketo_C/PFOR_II"/>
</dbReference>
<keyword evidence="6 9" id="KW-0786">Thiamine pyrophosphate</keyword>
<evidence type="ECO:0000256" key="4">
    <source>
        <dbReference type="ARBA" id="ARBA00017172"/>
    </source>
</evidence>
<dbReference type="InterPro" id="IPR029061">
    <property type="entry name" value="THDP-binding"/>
</dbReference>
<dbReference type="CDD" id="cd02017">
    <property type="entry name" value="TPP_E1_EcPDC_like"/>
    <property type="match status" value="1"/>
</dbReference>
<protein>
    <recommendedName>
        <fullName evidence="4 9">Pyruvate dehydrogenase E1 component</fullName>
        <ecNumber evidence="3 9">1.2.4.1</ecNumber>
    </recommendedName>
</protein>
<accession>A0ABT8TGC5</accession>
<feature type="domain" description="Transketolase N-terminal" evidence="10">
    <location>
        <begin position="131"/>
        <end position="287"/>
    </location>
</feature>
<dbReference type="EC" id="1.2.4.1" evidence="3 9"/>
<comment type="catalytic activity">
    <reaction evidence="8 9">
        <text>N(6)-[(R)-lipoyl]-L-lysyl-[protein] + pyruvate + H(+) = N(6)-[(R)-S(8)-acetyldihydrolipoyl]-L-lysyl-[protein] + CO2</text>
        <dbReference type="Rhea" id="RHEA:19189"/>
        <dbReference type="Rhea" id="RHEA-COMP:10474"/>
        <dbReference type="Rhea" id="RHEA-COMP:10478"/>
        <dbReference type="ChEBI" id="CHEBI:15361"/>
        <dbReference type="ChEBI" id="CHEBI:15378"/>
        <dbReference type="ChEBI" id="CHEBI:16526"/>
        <dbReference type="ChEBI" id="CHEBI:83099"/>
        <dbReference type="ChEBI" id="CHEBI:83111"/>
        <dbReference type="EC" id="1.2.4.1"/>
    </reaction>
</comment>
<evidence type="ECO:0000256" key="9">
    <source>
        <dbReference type="PIRNR" id="PIRNR000156"/>
    </source>
</evidence>
<dbReference type="InterPro" id="IPR004660">
    <property type="entry name" value="PDH_E1"/>
</dbReference>
<evidence type="ECO:0000313" key="13">
    <source>
        <dbReference type="EMBL" id="MDO3382690.1"/>
    </source>
</evidence>
<evidence type="ECO:0000259" key="11">
    <source>
        <dbReference type="Pfam" id="PF17831"/>
    </source>
</evidence>
<dbReference type="SUPFAM" id="SSF52518">
    <property type="entry name" value="Thiamin diphosphate-binding fold (THDP-binding)"/>
    <property type="match status" value="2"/>
</dbReference>
<comment type="caution">
    <text evidence="13">The sequence shown here is derived from an EMBL/GenBank/DDBJ whole genome shotgun (WGS) entry which is preliminary data.</text>
</comment>
<evidence type="ECO:0000256" key="2">
    <source>
        <dbReference type="ARBA" id="ARBA00003157"/>
    </source>
</evidence>
<feature type="domain" description="Pyruvate dehydrogenase E1 component middle" evidence="11">
    <location>
        <begin position="467"/>
        <end position="693"/>
    </location>
</feature>
<evidence type="ECO:0000256" key="8">
    <source>
        <dbReference type="ARBA" id="ARBA00051231"/>
    </source>
</evidence>
<evidence type="ECO:0000256" key="5">
    <source>
        <dbReference type="ARBA" id="ARBA00023002"/>
    </source>
</evidence>
<dbReference type="PANTHER" id="PTHR43825:SF3">
    <property type="entry name" value="PYRUVATE DEHYDROGENASE E1 COMPONENT"/>
    <property type="match status" value="1"/>
</dbReference>
<dbReference type="PIRSF" id="PIRSF000156">
    <property type="entry name" value="Pyruvate_dh_E1"/>
    <property type="match status" value="1"/>
</dbReference>
<dbReference type="InterPro" id="IPR005474">
    <property type="entry name" value="Transketolase_N"/>
</dbReference>
<gene>
    <name evidence="13" type="primary">aceE</name>
    <name evidence="13" type="ORF">QWI16_10950</name>
</gene>
<keyword evidence="5 9" id="KW-0560">Oxidoreductase</keyword>
<organism evidence="13 14">
    <name type="scientific">Gilvimarinus algae</name>
    <dbReference type="NCBI Taxonomy" id="3058037"/>
    <lineage>
        <taxon>Bacteria</taxon>
        <taxon>Pseudomonadati</taxon>
        <taxon>Pseudomonadota</taxon>
        <taxon>Gammaproteobacteria</taxon>
        <taxon>Cellvibrionales</taxon>
        <taxon>Cellvibrionaceae</taxon>
        <taxon>Gilvimarinus</taxon>
    </lineage>
</organism>
<dbReference type="PANTHER" id="PTHR43825">
    <property type="entry name" value="PYRUVATE DEHYDROGENASE E1 COMPONENT"/>
    <property type="match status" value="1"/>
</dbReference>
<sequence length="882" mass="99122">MIEDIDALETREWRDALESVVRHVGKERAAFLLKSLSESAADHGIDQPSAITTPYRNTIPPAKEIQSPGDHYIERNIRSIIRWNAIAMVVRANKSADDLGGHIASFSSAATLYEVGFNHFFRGNENGPGDLVYFQGHSSPGMYARSFVEGRLTEDQLDNFRREVDGEGLSSYPHPWLMPEYWQFPTVSMGLGPIGAIYQAHVMRYMHQRGLSDMADRKVWAFLGDGECDEPESLGAISLAGREKLENLIFVINCNLQRLDGPVRGNGKIVQELEGVFRGAGWNVVKVLWGGGWDDLLERDKTGLLQKRMDEVCDGEMQNYKANGGAYTREHFFGKYPELLELVKDMSDDEILRLARGGHDAHKVYNAYHNAVNTKGQPTVILAQTVKGYGMGPTGEAVNNAHQVKKLDIEALKTFRDRFNIPIEDKDLEKIPYYRPADDSAEMQYLQERRRALNGYLPARKADFEALEIPTLEAFKAQLKGTGDREISTTMAFVRVLNTLIKDKKVGEQVVPIVPDEARTFGMEGMFRQVGIYSRFGQKYTPQDAGQIMYYKEDEKGQILEEGINEAGSMAAWVAAATSYSNHEKPLLPFYIYYSMFGFQRIGDLAWLAGDAQARGFLLGGTAGRTTLNGEGLQHQDGHSHIMANTIPNCRTYDPTYSYEVTVIVQDGLKRMYQDKENCYYYITLMNENYVHPDMPEGVEEGIIKGIYQLEKGTSKKKNRVQLMGCGTILNEVRAAAEILRNDFGVEADVWSVPSVNELTRDGQAATRWNLLHPTEAPRKAYITQQLEDKDGPFVIATDYMKNYAEQLRPYIPGTYTVLGTDGFGRSDSRKKLRHFFEVSREFVVIAALKSLADEGKIKADVVAKAIKQFGIDPEKADPLTV</sequence>
<evidence type="ECO:0000256" key="3">
    <source>
        <dbReference type="ARBA" id="ARBA00012281"/>
    </source>
</evidence>
<dbReference type="Proteomes" id="UP001168380">
    <property type="component" value="Unassembled WGS sequence"/>
</dbReference>
<dbReference type="EMBL" id="JAULRT010000052">
    <property type="protein sequence ID" value="MDO3382690.1"/>
    <property type="molecule type" value="Genomic_DNA"/>
</dbReference>
<feature type="domain" description="Transketolase-like C-terminal" evidence="12">
    <location>
        <begin position="706"/>
        <end position="839"/>
    </location>
</feature>
<keyword evidence="14" id="KW-1185">Reference proteome</keyword>
<dbReference type="Gene3D" id="3.40.50.920">
    <property type="match status" value="1"/>
</dbReference>
<dbReference type="InterPro" id="IPR035807">
    <property type="entry name" value="PDC_E1_N"/>
</dbReference>
<keyword evidence="7 9" id="KW-0670">Pyruvate</keyword>
<comment type="cofactor">
    <cofactor evidence="1 9">
        <name>thiamine diphosphate</name>
        <dbReference type="ChEBI" id="CHEBI:58937"/>
    </cofactor>
</comment>
<dbReference type="InterPro" id="IPR055152">
    <property type="entry name" value="Transketolase-like_C_2"/>
</dbReference>
<evidence type="ECO:0000259" key="10">
    <source>
        <dbReference type="Pfam" id="PF00456"/>
    </source>
</evidence>
<dbReference type="Pfam" id="PF00456">
    <property type="entry name" value="Transketolase_N"/>
    <property type="match status" value="1"/>
</dbReference>
<dbReference type="InterPro" id="IPR041621">
    <property type="entry name" value="PDH_E1_M"/>
</dbReference>
<dbReference type="RefSeq" id="WP_302713077.1">
    <property type="nucleotide sequence ID" value="NZ_JAULRT010000052.1"/>
</dbReference>
<proteinExistence type="predicted"/>
<reference evidence="13" key="1">
    <citation type="submission" date="2023-07" db="EMBL/GenBank/DDBJ databases">
        <title>Gilvimarinus algae sp. nov., isolated from the surface of Kelp.</title>
        <authorList>
            <person name="Sun Y.Y."/>
            <person name="Gong Y."/>
            <person name="Du Z.J."/>
        </authorList>
    </citation>
    <scope>NUCLEOTIDE SEQUENCE</scope>
    <source>
        <strain evidence="13">SDUM040014</strain>
    </source>
</reference>
<evidence type="ECO:0000256" key="6">
    <source>
        <dbReference type="ARBA" id="ARBA00023052"/>
    </source>
</evidence>
<name>A0ABT8TGC5_9GAMM</name>
<dbReference type="InterPro" id="IPR051157">
    <property type="entry name" value="PDH/Transketolase"/>
</dbReference>
<dbReference type="Pfam" id="PF17831">
    <property type="entry name" value="PDH_E1_M"/>
    <property type="match status" value="1"/>
</dbReference>
<evidence type="ECO:0000313" key="14">
    <source>
        <dbReference type="Proteomes" id="UP001168380"/>
    </source>
</evidence>
<dbReference type="SUPFAM" id="SSF52922">
    <property type="entry name" value="TK C-terminal domain-like"/>
    <property type="match status" value="1"/>
</dbReference>
<comment type="function">
    <text evidence="2 9">Component of the pyruvate dehydrogenase (PDH) complex, that catalyzes the overall conversion of pyruvate to acetyl-CoA and CO(2).</text>
</comment>
<dbReference type="GO" id="GO:0004739">
    <property type="term" value="F:pyruvate dehydrogenase (acetyl-transferring) activity"/>
    <property type="evidence" value="ECO:0007669"/>
    <property type="project" value="UniProtKB-EC"/>
</dbReference>